<feature type="compositionally biased region" description="Low complexity" evidence="9">
    <location>
        <begin position="447"/>
        <end position="480"/>
    </location>
</feature>
<keyword evidence="11" id="KW-0969">Cilium</keyword>
<keyword evidence="4 10" id="KW-0812">Transmembrane</keyword>
<dbReference type="RefSeq" id="WP_394008467.1">
    <property type="nucleotide sequence ID" value="NZ_JBAFUR010000002.1"/>
</dbReference>
<feature type="compositionally biased region" description="Pro residues" evidence="9">
    <location>
        <begin position="326"/>
        <end position="350"/>
    </location>
</feature>
<comment type="similarity">
    <text evidence="8">Belongs to the FliO/MopB family.</text>
</comment>
<evidence type="ECO:0000256" key="9">
    <source>
        <dbReference type="SAM" id="MobiDB-lite"/>
    </source>
</evidence>
<evidence type="ECO:0000256" key="8">
    <source>
        <dbReference type="ARBA" id="ARBA00037937"/>
    </source>
</evidence>
<protein>
    <submittedName>
        <fullName evidence="11">Flagellar biosynthetic protein FliO</fullName>
    </submittedName>
</protein>
<evidence type="ECO:0000256" key="7">
    <source>
        <dbReference type="ARBA" id="ARBA00023143"/>
    </source>
</evidence>
<gene>
    <name evidence="11" type="ORF">V5F30_07965</name>
</gene>
<comment type="caution">
    <text evidence="11">The sequence shown here is derived from an EMBL/GenBank/DDBJ whole genome shotgun (WGS) entry which is preliminary data.</text>
</comment>
<dbReference type="PANTHER" id="PTHR38766">
    <property type="entry name" value="FLAGELLAR PROTEIN FLIO"/>
    <property type="match status" value="1"/>
</dbReference>
<keyword evidence="11" id="KW-0966">Cell projection</keyword>
<reference evidence="11 12" key="1">
    <citation type="submission" date="2024-02" db="EMBL/GenBank/DDBJ databases">
        <title>Expansion and revision of Xanthobacter and proposal of Roseixanthobacter gen. nov.</title>
        <authorList>
            <person name="Soltysiak M.P.M."/>
            <person name="Jalihal A."/>
            <person name="Ory A."/>
            <person name="Chrisophersen C."/>
            <person name="Lee A.D."/>
            <person name="Boulton J."/>
            <person name="Springer M."/>
        </authorList>
    </citation>
    <scope>NUCLEOTIDE SEQUENCE [LARGE SCALE GENOMIC DNA]</scope>
    <source>
        <strain evidence="11 12">CB5</strain>
    </source>
</reference>
<evidence type="ECO:0000256" key="10">
    <source>
        <dbReference type="SAM" id="Phobius"/>
    </source>
</evidence>
<keyword evidence="11" id="KW-0282">Flagellum</keyword>
<evidence type="ECO:0000256" key="3">
    <source>
        <dbReference type="ARBA" id="ARBA00022475"/>
    </source>
</evidence>
<dbReference type="Proteomes" id="UP001604043">
    <property type="component" value="Unassembled WGS sequence"/>
</dbReference>
<name>A0ABW6ZEA5_9HYPH</name>
<feature type="compositionally biased region" description="Basic and acidic residues" evidence="9">
    <location>
        <begin position="235"/>
        <end position="276"/>
    </location>
</feature>
<comment type="subcellular location">
    <subcellularLocation>
        <location evidence="1">Bacterial flagellum basal body</location>
    </subcellularLocation>
    <subcellularLocation>
        <location evidence="2">Cell membrane</location>
    </subcellularLocation>
</comment>
<evidence type="ECO:0000256" key="5">
    <source>
        <dbReference type="ARBA" id="ARBA00022989"/>
    </source>
</evidence>
<feature type="transmembrane region" description="Helical" evidence="10">
    <location>
        <begin position="12"/>
        <end position="33"/>
    </location>
</feature>
<dbReference type="InterPro" id="IPR022781">
    <property type="entry name" value="Flagellar_biosynth_FliO"/>
</dbReference>
<evidence type="ECO:0000313" key="11">
    <source>
        <dbReference type="EMBL" id="MFG1252130.1"/>
    </source>
</evidence>
<keyword evidence="7" id="KW-0975">Bacterial flagellum</keyword>
<feature type="compositionally biased region" description="Basic and acidic residues" evidence="9">
    <location>
        <begin position="364"/>
        <end position="403"/>
    </location>
</feature>
<proteinExistence type="inferred from homology"/>
<evidence type="ECO:0000313" key="12">
    <source>
        <dbReference type="Proteomes" id="UP001604043"/>
    </source>
</evidence>
<dbReference type="Pfam" id="PF04347">
    <property type="entry name" value="FliO"/>
    <property type="match status" value="1"/>
</dbReference>
<evidence type="ECO:0000256" key="6">
    <source>
        <dbReference type="ARBA" id="ARBA00023136"/>
    </source>
</evidence>
<accession>A0ABW6ZEA5</accession>
<feature type="region of interest" description="Disordered" evidence="9">
    <location>
        <begin position="302"/>
        <end position="528"/>
    </location>
</feature>
<evidence type="ECO:0000256" key="2">
    <source>
        <dbReference type="ARBA" id="ARBA00004236"/>
    </source>
</evidence>
<organism evidence="11 12">
    <name type="scientific">Xanthobacter aminoxidans</name>
    <dbReference type="NCBI Taxonomy" id="186280"/>
    <lineage>
        <taxon>Bacteria</taxon>
        <taxon>Pseudomonadati</taxon>
        <taxon>Pseudomonadota</taxon>
        <taxon>Alphaproteobacteria</taxon>
        <taxon>Hyphomicrobiales</taxon>
        <taxon>Xanthobacteraceae</taxon>
        <taxon>Xanthobacter</taxon>
    </lineage>
</organism>
<keyword evidence="12" id="KW-1185">Reference proteome</keyword>
<dbReference type="EMBL" id="JBAFUR010000002">
    <property type="protein sequence ID" value="MFG1252130.1"/>
    <property type="molecule type" value="Genomic_DNA"/>
</dbReference>
<feature type="compositionally biased region" description="Basic and acidic residues" evidence="9">
    <location>
        <begin position="418"/>
        <end position="436"/>
    </location>
</feature>
<feature type="region of interest" description="Disordered" evidence="9">
    <location>
        <begin position="101"/>
        <end position="290"/>
    </location>
</feature>
<keyword evidence="3" id="KW-1003">Cell membrane</keyword>
<evidence type="ECO:0000256" key="4">
    <source>
        <dbReference type="ARBA" id="ARBA00022692"/>
    </source>
</evidence>
<feature type="compositionally biased region" description="Basic and acidic residues" evidence="9">
    <location>
        <begin position="198"/>
        <end position="224"/>
    </location>
</feature>
<evidence type="ECO:0000256" key="1">
    <source>
        <dbReference type="ARBA" id="ARBA00004117"/>
    </source>
</evidence>
<sequence length="528" mass="55735">MLQQLFGTQLAFPIRVAIAAIVIAALLGLTVLVMRRLAGRAAGGDRRGRAGPRLSVLDSVSVDQRRRLVLVRRDEVEHLLLVGGNSDLVIEQNIGAAEAVETAPAAVPPPREAPTLQRPTPRRSLSATPAAPVLAAETAAASLPAPEPVAAEAPAAETREDRRSALARRPLMRGDGTLSGRPATRGADAAPEPAAPREPAKEPARDAVRVEAPRPDQARLDALKAEFAASTPKIDAPKIDAPKIDAPRTEPARAEAVKMDAPRIEAPKVEASRTEPEDAPPAVSEVAAELEDLTHRLDAALVHPQPAAAAPQISLSDLLGEEPAAPAEPAPAPPTAARPEPVIEPPPPRSEGPLTRFLSQSRNRSTEARSAEARPAEVRPRPDVTPRTESPRIEAPLRPREFAFRPAGENRPLPTPEQPRREPLALRNVTREDASLRPETASPLLRAPSPTVTPPAAAEVAAPVIHAPAPTQSAPHASPYAAPPVAAPPSVPHAEEAPAVEPEAPRDPLDDFDAEMANLLGRTNARSR</sequence>
<feature type="compositionally biased region" description="Pro residues" evidence="9">
    <location>
        <begin position="481"/>
        <end position="491"/>
    </location>
</feature>
<dbReference type="InterPro" id="IPR052205">
    <property type="entry name" value="FliO/MopB"/>
</dbReference>
<keyword evidence="5 10" id="KW-1133">Transmembrane helix</keyword>
<feature type="compositionally biased region" description="Low complexity" evidence="9">
    <location>
        <begin position="126"/>
        <end position="156"/>
    </location>
</feature>
<keyword evidence="6 10" id="KW-0472">Membrane</keyword>
<dbReference type="PANTHER" id="PTHR38766:SF1">
    <property type="entry name" value="FLAGELLAR PROTEIN FLIO"/>
    <property type="match status" value="1"/>
</dbReference>